<sequence length="479" mass="55270">MTETTEQPAWHNDILDRAKYAQFLTDYIKSKQAACVININAPWGTGKTFFLENWRDYVKPHHPAIYFNAWENDYGDDPIIALLSCLNTQISAFLPAHTLIKQTDYYQKSVTVVKKLAPALIKSALAKAIGADGFKALENINTEDEATILDVSSKLAEEMLATQESKANAISEFKSAVTKLIDNIESDKTYQKPLFIFIDELDRCRPLYSINLLETIKHIFNVSGTVFVVATDTEQLSHSVRAIYGEGFNAEMYIRRFFDQIYTLPKPDNVSFSIKLFEKYTSKSKFFFYRINPSGYLNSSRDQTIIEQEKNKNTFICEPCTNQEFILFFALFAADFNLDLRTQKQCFERFLAIESSFKDNEEVHFCYLMFLIILDAKQPTQFQYVFSSLKDLRKIHFLENLNASKNNIKINGVLYTSKELFEIYHDKILLSQTELRSYLYSISSSQENDFETVLTNSLLDNLTSINQYRHKVEMACALS</sequence>
<dbReference type="Proteomes" id="UP000676649">
    <property type="component" value="Chromosome"/>
</dbReference>
<dbReference type="Pfam" id="PF07693">
    <property type="entry name" value="KAP_NTPase"/>
    <property type="match status" value="1"/>
</dbReference>
<dbReference type="Gene3D" id="3.40.50.300">
    <property type="entry name" value="P-loop containing nucleotide triphosphate hydrolases"/>
    <property type="match status" value="1"/>
</dbReference>
<dbReference type="EMBL" id="CP073754">
    <property type="protein sequence ID" value="QWF72340.1"/>
    <property type="molecule type" value="Genomic_DNA"/>
</dbReference>
<evidence type="ECO:0000259" key="1">
    <source>
        <dbReference type="Pfam" id="PF07693"/>
    </source>
</evidence>
<protein>
    <recommendedName>
        <fullName evidence="1">KAP NTPase domain-containing protein</fullName>
    </recommendedName>
</protein>
<evidence type="ECO:0000313" key="2">
    <source>
        <dbReference type="EMBL" id="QWF72340.1"/>
    </source>
</evidence>
<feature type="domain" description="KAP NTPase" evidence="1">
    <location>
        <begin position="17"/>
        <end position="265"/>
    </location>
</feature>
<evidence type="ECO:0000313" key="3">
    <source>
        <dbReference type="Proteomes" id="UP000676649"/>
    </source>
</evidence>
<accession>A0A975MR26</accession>
<gene>
    <name evidence="2" type="ORF">KEF85_07810</name>
</gene>
<proteinExistence type="predicted"/>
<dbReference type="AlphaFoldDB" id="A0A975MR26"/>
<name>A0A975MR26_9GAMM</name>
<reference evidence="2" key="1">
    <citation type="submission" date="2021-04" db="EMBL/GenBank/DDBJ databases">
        <title>Draft genome sequence data of methanotrophic Methylovulum sp. strain S1L and Methylomonas sp. strain S2AM isolated from boreal lake water columns.</title>
        <authorList>
            <person name="Rissanen A.J."/>
            <person name="Mangayil R."/>
            <person name="Svenning M.M."/>
            <person name="Khanongnuch R."/>
        </authorList>
    </citation>
    <scope>NUCLEOTIDE SEQUENCE</scope>
    <source>
        <strain evidence="2">S2AM</strain>
    </source>
</reference>
<organism evidence="2 3">
    <name type="scientific">Methylomonas paludis</name>
    <dbReference type="NCBI Taxonomy" id="1173101"/>
    <lineage>
        <taxon>Bacteria</taxon>
        <taxon>Pseudomonadati</taxon>
        <taxon>Pseudomonadota</taxon>
        <taxon>Gammaproteobacteria</taxon>
        <taxon>Methylococcales</taxon>
        <taxon>Methylococcaceae</taxon>
        <taxon>Methylomonas</taxon>
    </lineage>
</organism>
<dbReference type="KEGG" id="mpad:KEF85_07810"/>
<dbReference type="InterPro" id="IPR027417">
    <property type="entry name" value="P-loop_NTPase"/>
</dbReference>
<dbReference type="SUPFAM" id="SSF52540">
    <property type="entry name" value="P-loop containing nucleoside triphosphate hydrolases"/>
    <property type="match status" value="1"/>
</dbReference>
<dbReference type="InterPro" id="IPR011646">
    <property type="entry name" value="KAP_P-loop"/>
</dbReference>
<keyword evidence="3" id="KW-1185">Reference proteome</keyword>
<dbReference type="RefSeq" id="WP_215584722.1">
    <property type="nucleotide sequence ID" value="NZ_CP073754.1"/>
</dbReference>